<dbReference type="EMBL" id="DF973680">
    <property type="protein sequence ID" value="GAU37584.1"/>
    <property type="molecule type" value="Genomic_DNA"/>
</dbReference>
<organism evidence="4 5">
    <name type="scientific">Trifolium subterraneum</name>
    <name type="common">Subterranean clover</name>
    <dbReference type="NCBI Taxonomy" id="3900"/>
    <lineage>
        <taxon>Eukaryota</taxon>
        <taxon>Viridiplantae</taxon>
        <taxon>Streptophyta</taxon>
        <taxon>Embryophyta</taxon>
        <taxon>Tracheophyta</taxon>
        <taxon>Spermatophyta</taxon>
        <taxon>Magnoliopsida</taxon>
        <taxon>eudicotyledons</taxon>
        <taxon>Gunneridae</taxon>
        <taxon>Pentapetalae</taxon>
        <taxon>rosids</taxon>
        <taxon>fabids</taxon>
        <taxon>Fabales</taxon>
        <taxon>Fabaceae</taxon>
        <taxon>Papilionoideae</taxon>
        <taxon>50 kb inversion clade</taxon>
        <taxon>NPAAA clade</taxon>
        <taxon>Hologalegina</taxon>
        <taxon>IRL clade</taxon>
        <taxon>Trifolieae</taxon>
        <taxon>Trifolium</taxon>
    </lineage>
</organism>
<feature type="domain" description="F-box associated beta-propeller type 1" evidence="2">
    <location>
        <begin position="481"/>
        <end position="698"/>
    </location>
</feature>
<gene>
    <name evidence="4" type="ORF">TSUD_395560</name>
</gene>
<dbReference type="AlphaFoldDB" id="A0A2Z6MYM8"/>
<proteinExistence type="predicted"/>
<dbReference type="InterPro" id="IPR017451">
    <property type="entry name" value="F-box-assoc_interact_dom"/>
</dbReference>
<dbReference type="InterPro" id="IPR006527">
    <property type="entry name" value="F-box-assoc_dom_typ1"/>
</dbReference>
<dbReference type="InterPro" id="IPR026960">
    <property type="entry name" value="RVT-Znf"/>
</dbReference>
<evidence type="ECO:0000313" key="4">
    <source>
        <dbReference type="EMBL" id="GAU37584.1"/>
    </source>
</evidence>
<protein>
    <recommendedName>
        <fullName evidence="6">F-box associated domain-containing protein</fullName>
    </recommendedName>
</protein>
<dbReference type="PANTHER" id="PTHR36617">
    <property type="entry name" value="PROTEIN, PUTATIVE-RELATED"/>
    <property type="match status" value="1"/>
</dbReference>
<evidence type="ECO:0000313" key="5">
    <source>
        <dbReference type="Proteomes" id="UP000242715"/>
    </source>
</evidence>
<evidence type="ECO:0000259" key="2">
    <source>
        <dbReference type="Pfam" id="PF07734"/>
    </source>
</evidence>
<feature type="compositionally biased region" description="Pro residues" evidence="1">
    <location>
        <begin position="361"/>
        <end position="374"/>
    </location>
</feature>
<evidence type="ECO:0000259" key="3">
    <source>
        <dbReference type="Pfam" id="PF13966"/>
    </source>
</evidence>
<feature type="region of interest" description="Disordered" evidence="1">
    <location>
        <begin position="312"/>
        <end position="383"/>
    </location>
</feature>
<dbReference type="NCBIfam" id="TIGR01640">
    <property type="entry name" value="F_box_assoc_1"/>
    <property type="match status" value="1"/>
</dbReference>
<dbReference type="Pfam" id="PF07734">
    <property type="entry name" value="FBA_1"/>
    <property type="match status" value="1"/>
</dbReference>
<feature type="compositionally biased region" description="Basic and acidic residues" evidence="1">
    <location>
        <begin position="327"/>
        <end position="346"/>
    </location>
</feature>
<accession>A0A2Z6MYM8</accession>
<sequence>MPVHPLTGNRFNSSDARDGRGLGDFGLTILEELETSYKVEIMPISKTQHTLVETQFEVESSNSGIALGYLIGDRVESGIVEPLRTARDSWIGCKGSLMLHLEEPPKNPRLFQVSDQSASTVGEMDSWVEGQWVWELRWRRDLFVWELNILESLHEILNHSTISTADDSWFWKHDPIGQYSVKSAFLAVSRATTDDVIFSVEEERLLLKVWKTLALSKVTVFSWQLLQDKLPTRQNILQRDIIGDASASTCVLCGLRSLSDAEKMLESGLAIRGCALTWLFMWYSSHPKPNWDSFTTALLWHFKAEWRPILPIEGEEEPTENGEISEQLEKEENQKKDEEEMQREKTNNLSTIPPKFTVSDLPPPKSPEPTPPESKSPKRSFFIRPPKLPVLKTPLEEVSALPPTQCPPSKPPDKVIPLFSSPPSKLLPPPKPPDACLLTIYSPLRHVSVPLPPAPPRPPPKPKYRSSANLQLLLAAVVGFYYEKMPDCNPKCVIKVFTLGVNTWRDIQCLPVVPLYWFSRLRNNGVHLNGTINWFAVRDYFCLNYGFCLKESGVTVEQFVIVSLDFSTETYTQLLLPRGFAKVPDNLPKIVVLMDCLYFCHDFDKTHFVIWQMKDFGVQESWTQLLKISYENFVKTVNLLPLNLSENGDRLILANYDDGDDEDEAFIYNCKNNKVEKIRITNKIIWELAKDYVESLVSTH</sequence>
<feature type="domain" description="Reverse transcriptase zinc-binding" evidence="3">
    <location>
        <begin position="179"/>
        <end position="255"/>
    </location>
</feature>
<evidence type="ECO:0000256" key="1">
    <source>
        <dbReference type="SAM" id="MobiDB-lite"/>
    </source>
</evidence>
<evidence type="ECO:0008006" key="6">
    <source>
        <dbReference type="Google" id="ProtNLM"/>
    </source>
</evidence>
<dbReference type="Pfam" id="PF13966">
    <property type="entry name" value="zf-RVT"/>
    <property type="match status" value="1"/>
</dbReference>
<keyword evidence="5" id="KW-1185">Reference proteome</keyword>
<name>A0A2Z6MYM8_TRISU</name>
<dbReference type="Proteomes" id="UP000242715">
    <property type="component" value="Unassembled WGS sequence"/>
</dbReference>
<dbReference type="OrthoDB" id="1415580at2759"/>
<reference evidence="5" key="1">
    <citation type="journal article" date="2017" name="Front. Plant Sci.">
        <title>Climate Clever Clovers: New Paradigm to Reduce the Environmental Footprint of Ruminants by Breeding Low Methanogenic Forages Utilizing Haplotype Variation.</title>
        <authorList>
            <person name="Kaur P."/>
            <person name="Appels R."/>
            <person name="Bayer P.E."/>
            <person name="Keeble-Gagnere G."/>
            <person name="Wang J."/>
            <person name="Hirakawa H."/>
            <person name="Shirasawa K."/>
            <person name="Vercoe P."/>
            <person name="Stefanova K."/>
            <person name="Durmic Z."/>
            <person name="Nichols P."/>
            <person name="Revell C."/>
            <person name="Isobe S.N."/>
            <person name="Edwards D."/>
            <person name="Erskine W."/>
        </authorList>
    </citation>
    <scope>NUCLEOTIDE SEQUENCE [LARGE SCALE GENOMIC DNA]</scope>
    <source>
        <strain evidence="5">cv. Daliak</strain>
    </source>
</reference>
<dbReference type="PANTHER" id="PTHR36617:SF5">
    <property type="entry name" value="OS05G0421675 PROTEIN"/>
    <property type="match status" value="1"/>
</dbReference>